<dbReference type="OrthoDB" id="10036964at2759"/>
<dbReference type="InterPro" id="IPR017452">
    <property type="entry name" value="GPCR_Rhodpsn_7TM"/>
</dbReference>
<proteinExistence type="inferred from homology"/>
<dbReference type="KEGG" id="lak:112042612"/>
<evidence type="ECO:0000259" key="10">
    <source>
        <dbReference type="PROSITE" id="PS50262"/>
    </source>
</evidence>
<feature type="transmembrane region" description="Helical" evidence="9">
    <location>
        <begin position="135"/>
        <end position="156"/>
    </location>
</feature>
<dbReference type="PRINTS" id="PR00237">
    <property type="entry name" value="GPCRRHODOPSN"/>
</dbReference>
<dbReference type="Gene3D" id="1.20.1070.10">
    <property type="entry name" value="Rhodopsin 7-helix transmembrane proteins"/>
    <property type="match status" value="2"/>
</dbReference>
<dbReference type="SUPFAM" id="SSF81321">
    <property type="entry name" value="Family A G protein-coupled receptor-like"/>
    <property type="match status" value="1"/>
</dbReference>
<sequence length="317" mass="35656">MAYTSGTINTTDMLWTECSLEDNSTNCELTYSQGNITNNTGYEPGRIVPDIPAYILITTTFFYVSIFLFGIIGNILIVYVVLCSRTMQSATHLFLVNLSLSDLLVLVICMPTALIDLYAKEVWFLGEAMCKSVPFFENCTALASTITIVMISCERYRGICQPVKTRTTKVLSRSQIGILIAVSWMSAIVACLPFFFIPIYKDSKFKDGTPIKVCRNTIKETENMIALGLEGYYNLLTFARLLFYLHCATNPIIYNAMSTKFRLATVKVFCTKKSYKKGMNEINDLFTKQFSSSLPLRESNQGIKSLDKNFPEAETTV</sequence>
<dbReference type="Proteomes" id="UP000085678">
    <property type="component" value="Unplaced"/>
</dbReference>
<evidence type="ECO:0000256" key="5">
    <source>
        <dbReference type="ARBA" id="ARBA00023136"/>
    </source>
</evidence>
<keyword evidence="3 9" id="KW-1133">Transmembrane helix</keyword>
<keyword evidence="4 8" id="KW-0297">G-protein coupled receptor</keyword>
<keyword evidence="5 9" id="KW-0472">Membrane</keyword>
<keyword evidence="11" id="KW-1185">Reference proteome</keyword>
<dbReference type="PROSITE" id="PS50262">
    <property type="entry name" value="G_PROTEIN_RECEP_F1_2"/>
    <property type="match status" value="1"/>
</dbReference>
<evidence type="ECO:0000256" key="4">
    <source>
        <dbReference type="ARBA" id="ARBA00023040"/>
    </source>
</evidence>
<dbReference type="GO" id="GO:0004930">
    <property type="term" value="F:G protein-coupled receptor activity"/>
    <property type="evidence" value="ECO:0007669"/>
    <property type="project" value="UniProtKB-KW"/>
</dbReference>
<dbReference type="InterPro" id="IPR000276">
    <property type="entry name" value="GPCR_Rhodpsn"/>
</dbReference>
<dbReference type="FunCoup" id="A0A2R2MSH0">
    <property type="interactions" value="95"/>
</dbReference>
<reference evidence="12" key="1">
    <citation type="submission" date="2025-08" db="UniProtKB">
        <authorList>
            <consortium name="RefSeq"/>
        </authorList>
    </citation>
    <scope>IDENTIFICATION</scope>
    <source>
        <tissue evidence="12">Gonads</tissue>
    </source>
</reference>
<dbReference type="InParanoid" id="A0A2R2MSH0"/>
<dbReference type="AlphaFoldDB" id="A0A2R2MSH0"/>
<keyword evidence="7 8" id="KW-0807">Transducer</keyword>
<feature type="domain" description="G-protein coupled receptors family 1 profile" evidence="10">
    <location>
        <begin position="73"/>
        <end position="245"/>
    </location>
</feature>
<keyword evidence="6 8" id="KW-0675">Receptor</keyword>
<feature type="transmembrane region" description="Helical" evidence="9">
    <location>
        <begin position="94"/>
        <end position="115"/>
    </location>
</feature>
<dbReference type="PANTHER" id="PTHR24243:SF233">
    <property type="entry name" value="THYROTROPIN-RELEASING HORMONE RECEPTOR"/>
    <property type="match status" value="1"/>
</dbReference>
<feature type="transmembrane region" description="Helical" evidence="9">
    <location>
        <begin position="176"/>
        <end position="200"/>
    </location>
</feature>
<evidence type="ECO:0000256" key="1">
    <source>
        <dbReference type="ARBA" id="ARBA00004141"/>
    </source>
</evidence>
<dbReference type="GO" id="GO:0005886">
    <property type="term" value="C:plasma membrane"/>
    <property type="evidence" value="ECO:0007669"/>
    <property type="project" value="TreeGrafter"/>
</dbReference>
<dbReference type="Pfam" id="PF00001">
    <property type="entry name" value="7tm_1"/>
    <property type="match status" value="1"/>
</dbReference>
<evidence type="ECO:0000313" key="11">
    <source>
        <dbReference type="Proteomes" id="UP000085678"/>
    </source>
</evidence>
<feature type="transmembrane region" description="Helical" evidence="9">
    <location>
        <begin position="53"/>
        <end position="82"/>
    </location>
</feature>
<evidence type="ECO:0000313" key="12">
    <source>
        <dbReference type="RefSeq" id="XP_023933194.1"/>
    </source>
</evidence>
<dbReference type="GeneID" id="112042612"/>
<dbReference type="PANTHER" id="PTHR24243">
    <property type="entry name" value="G-PROTEIN COUPLED RECEPTOR"/>
    <property type="match status" value="1"/>
</dbReference>
<comment type="subcellular location">
    <subcellularLocation>
        <location evidence="1">Membrane</location>
        <topology evidence="1">Multi-pass membrane protein</topology>
    </subcellularLocation>
</comment>
<evidence type="ECO:0000256" key="7">
    <source>
        <dbReference type="ARBA" id="ARBA00023224"/>
    </source>
</evidence>
<evidence type="ECO:0000256" key="6">
    <source>
        <dbReference type="ARBA" id="ARBA00023170"/>
    </source>
</evidence>
<keyword evidence="2 8" id="KW-0812">Transmembrane</keyword>
<evidence type="ECO:0000256" key="3">
    <source>
        <dbReference type="ARBA" id="ARBA00022989"/>
    </source>
</evidence>
<gene>
    <name evidence="12" type="primary">LOC112042612</name>
</gene>
<dbReference type="STRING" id="7574.A0A2R2MSH0"/>
<evidence type="ECO:0000256" key="2">
    <source>
        <dbReference type="ARBA" id="ARBA00022692"/>
    </source>
</evidence>
<dbReference type="RefSeq" id="XP_023933194.1">
    <property type="nucleotide sequence ID" value="XM_024077426.1"/>
</dbReference>
<evidence type="ECO:0000256" key="9">
    <source>
        <dbReference type="SAM" id="Phobius"/>
    </source>
</evidence>
<dbReference type="PROSITE" id="PS00237">
    <property type="entry name" value="G_PROTEIN_RECEP_F1_1"/>
    <property type="match status" value="1"/>
</dbReference>
<name>A0A2R2MSH0_LINAN</name>
<comment type="similarity">
    <text evidence="8">Belongs to the G-protein coupled receptor 1 family.</text>
</comment>
<protein>
    <submittedName>
        <fullName evidence="12">QRFP-like peptide receptor</fullName>
    </submittedName>
</protein>
<evidence type="ECO:0000256" key="8">
    <source>
        <dbReference type="RuleBase" id="RU000688"/>
    </source>
</evidence>
<accession>A0A2R2MSH0</accession>
<organism evidence="11 12">
    <name type="scientific">Lingula anatina</name>
    <name type="common">Brachiopod</name>
    <name type="synonym">Lingula unguis</name>
    <dbReference type="NCBI Taxonomy" id="7574"/>
    <lineage>
        <taxon>Eukaryota</taxon>
        <taxon>Metazoa</taxon>
        <taxon>Spiralia</taxon>
        <taxon>Lophotrochozoa</taxon>
        <taxon>Brachiopoda</taxon>
        <taxon>Linguliformea</taxon>
        <taxon>Lingulata</taxon>
        <taxon>Lingulida</taxon>
        <taxon>Linguloidea</taxon>
        <taxon>Lingulidae</taxon>
        <taxon>Lingula</taxon>
    </lineage>
</organism>
<feature type="transmembrane region" description="Helical" evidence="9">
    <location>
        <begin position="232"/>
        <end position="253"/>
    </location>
</feature>